<evidence type="ECO:0000259" key="4">
    <source>
        <dbReference type="PROSITE" id="PS50862"/>
    </source>
</evidence>
<evidence type="ECO:0000313" key="6">
    <source>
        <dbReference type="Proteomes" id="UP000618795"/>
    </source>
</evidence>
<keyword evidence="3" id="KW-0067">ATP-binding</keyword>
<organism evidence="5 6">
    <name type="scientific">Streptomyces filipinensis</name>
    <dbReference type="NCBI Taxonomy" id="66887"/>
    <lineage>
        <taxon>Bacteria</taxon>
        <taxon>Bacillati</taxon>
        <taxon>Actinomycetota</taxon>
        <taxon>Actinomycetes</taxon>
        <taxon>Kitasatosporales</taxon>
        <taxon>Streptomycetaceae</taxon>
        <taxon>Streptomyces</taxon>
    </lineage>
</organism>
<dbReference type="GO" id="GO:0004812">
    <property type="term" value="F:aminoacyl-tRNA ligase activity"/>
    <property type="evidence" value="ECO:0007669"/>
    <property type="project" value="InterPro"/>
</dbReference>
<sequence>MTKDVPAETGILAPHRQLISELRWEAHKWLHEQDFAEIVLPSVWTRSEEYGVEEFTLAHSRKGPELDLRLLQSPEFPLFNAMAKGLGPSYTFGRCYRYEQDASFSDGNYLMEFEQLVFAQSGTTVEEMAALTDQLVIRLAKVAGIEVDPREFFHLGPSGLVPEHSTNGLAVESLVFLTFSEESTPSGREQLLKRLGEAGARVYALDGSADMSSTGSPSARERFLIETDADHRAAIEEIAGEAAGPGLNATWNIYPPFRWRPGEVTDSTYDVRSITSRREKAADGGECIADAELYLGGLEVIHIRGYADHAQFLENLQHAGLPNLRERYEYLLPALEAAPSGMVASFLGWERLVAVLLGLPSASGVPYFPRAGNGAPRW</sequence>
<evidence type="ECO:0000256" key="1">
    <source>
        <dbReference type="ARBA" id="ARBA00022598"/>
    </source>
</evidence>
<feature type="domain" description="Aminoacyl-transfer RNA synthetases class-II family profile" evidence="4">
    <location>
        <begin position="18"/>
        <end position="369"/>
    </location>
</feature>
<accession>A0A918I781</accession>
<dbReference type="Pfam" id="PF00152">
    <property type="entry name" value="tRNA-synt_2"/>
    <property type="match status" value="1"/>
</dbReference>
<dbReference type="InterPro" id="IPR006195">
    <property type="entry name" value="aa-tRNA-synth_II"/>
</dbReference>
<evidence type="ECO:0000313" key="5">
    <source>
        <dbReference type="EMBL" id="GGU81800.1"/>
    </source>
</evidence>
<keyword evidence="6" id="KW-1185">Reference proteome</keyword>
<proteinExistence type="predicted"/>
<dbReference type="SUPFAM" id="SSF55681">
    <property type="entry name" value="Class II aaRS and biotin synthetases"/>
    <property type="match status" value="1"/>
</dbReference>
<dbReference type="PROSITE" id="PS50862">
    <property type="entry name" value="AA_TRNA_LIGASE_II"/>
    <property type="match status" value="1"/>
</dbReference>
<dbReference type="EMBL" id="BMTD01000002">
    <property type="protein sequence ID" value="GGU81800.1"/>
    <property type="molecule type" value="Genomic_DNA"/>
</dbReference>
<reference evidence="5" key="2">
    <citation type="submission" date="2020-09" db="EMBL/GenBank/DDBJ databases">
        <authorList>
            <person name="Sun Q."/>
            <person name="Ohkuma M."/>
        </authorList>
    </citation>
    <scope>NUCLEOTIDE SEQUENCE</scope>
    <source>
        <strain evidence="5">JCM 4369</strain>
    </source>
</reference>
<dbReference type="Gene3D" id="3.30.930.10">
    <property type="entry name" value="Bira Bifunctional Protein, Domain 2"/>
    <property type="match status" value="1"/>
</dbReference>
<evidence type="ECO:0000256" key="3">
    <source>
        <dbReference type="ARBA" id="ARBA00022840"/>
    </source>
</evidence>
<keyword evidence="1" id="KW-0436">Ligase</keyword>
<keyword evidence="2" id="KW-0547">Nucleotide-binding</keyword>
<name>A0A918I781_9ACTN</name>
<reference evidence="5" key="1">
    <citation type="journal article" date="2014" name="Int. J. Syst. Evol. Microbiol.">
        <title>Complete genome sequence of Corynebacterium casei LMG S-19264T (=DSM 44701T), isolated from a smear-ripened cheese.</title>
        <authorList>
            <consortium name="US DOE Joint Genome Institute (JGI-PGF)"/>
            <person name="Walter F."/>
            <person name="Albersmeier A."/>
            <person name="Kalinowski J."/>
            <person name="Ruckert C."/>
        </authorList>
    </citation>
    <scope>NUCLEOTIDE SEQUENCE</scope>
    <source>
        <strain evidence="5">JCM 4369</strain>
    </source>
</reference>
<dbReference type="RefSeq" id="WP_191871651.1">
    <property type="nucleotide sequence ID" value="NZ_BMTD01000002.1"/>
</dbReference>
<comment type="caution">
    <text evidence="5">The sequence shown here is derived from an EMBL/GenBank/DDBJ whole genome shotgun (WGS) entry which is preliminary data.</text>
</comment>
<dbReference type="AlphaFoldDB" id="A0A918I781"/>
<dbReference type="Proteomes" id="UP000618795">
    <property type="component" value="Unassembled WGS sequence"/>
</dbReference>
<dbReference type="GO" id="GO:0006418">
    <property type="term" value="P:tRNA aminoacylation for protein translation"/>
    <property type="evidence" value="ECO:0007669"/>
    <property type="project" value="InterPro"/>
</dbReference>
<dbReference type="InterPro" id="IPR045864">
    <property type="entry name" value="aa-tRNA-synth_II/BPL/LPL"/>
</dbReference>
<gene>
    <name evidence="5" type="ORF">GCM10010260_12870</name>
</gene>
<dbReference type="InterPro" id="IPR004364">
    <property type="entry name" value="Aa-tRNA-synt_II"/>
</dbReference>
<evidence type="ECO:0000256" key="2">
    <source>
        <dbReference type="ARBA" id="ARBA00022741"/>
    </source>
</evidence>
<dbReference type="GO" id="GO:0005524">
    <property type="term" value="F:ATP binding"/>
    <property type="evidence" value="ECO:0007669"/>
    <property type="project" value="InterPro"/>
</dbReference>
<protein>
    <recommendedName>
        <fullName evidence="4">Aminoacyl-transfer RNA synthetases class-II family profile domain-containing protein</fullName>
    </recommendedName>
</protein>